<sequence>MAIHGKWQLSIKTPMGVQTPMVELHQDGDTITGSMSDATATGPIDNPKVQGTTVTWTNNVTKPVPALLEFTAHIQEDNSLTGNVKLGPFGNAAMTGKLI</sequence>
<dbReference type="Proteomes" id="UP001139089">
    <property type="component" value="Unassembled WGS sequence"/>
</dbReference>
<evidence type="ECO:0000313" key="1">
    <source>
        <dbReference type="EMBL" id="MCD7107793.1"/>
    </source>
</evidence>
<evidence type="ECO:0000313" key="2">
    <source>
        <dbReference type="Proteomes" id="UP001139089"/>
    </source>
</evidence>
<name>A0A9X1NR49_9HYPH</name>
<gene>
    <name evidence="1" type="ORF">LRX75_01945</name>
</gene>
<protein>
    <submittedName>
        <fullName evidence="1">Uncharacterized protein</fullName>
    </submittedName>
</protein>
<accession>A0A9X1NR49</accession>
<dbReference type="AlphaFoldDB" id="A0A9X1NR49"/>
<dbReference type="EMBL" id="JAJOZR010000001">
    <property type="protein sequence ID" value="MCD7107793.1"/>
    <property type="molecule type" value="Genomic_DNA"/>
</dbReference>
<organism evidence="1 2">
    <name type="scientific">Rhizobium quercicola</name>
    <dbReference type="NCBI Taxonomy" id="2901226"/>
    <lineage>
        <taxon>Bacteria</taxon>
        <taxon>Pseudomonadati</taxon>
        <taxon>Pseudomonadota</taxon>
        <taxon>Alphaproteobacteria</taxon>
        <taxon>Hyphomicrobiales</taxon>
        <taxon>Rhizobiaceae</taxon>
        <taxon>Rhizobium/Agrobacterium group</taxon>
        <taxon>Rhizobium</taxon>
    </lineage>
</organism>
<comment type="caution">
    <text evidence="1">The sequence shown here is derived from an EMBL/GenBank/DDBJ whole genome shotgun (WGS) entry which is preliminary data.</text>
</comment>
<keyword evidence="2" id="KW-1185">Reference proteome</keyword>
<reference evidence="1" key="1">
    <citation type="submission" date="2021-12" db="EMBL/GenBank/DDBJ databases">
        <authorList>
            <person name="Li Y."/>
        </authorList>
    </citation>
    <scope>NUCLEOTIDE SEQUENCE</scope>
    <source>
        <strain evidence="1">DKSPLA3</strain>
    </source>
</reference>
<proteinExistence type="predicted"/>
<dbReference type="RefSeq" id="WP_231811513.1">
    <property type="nucleotide sequence ID" value="NZ_JAJOZR010000001.1"/>
</dbReference>